<dbReference type="GO" id="GO:0042597">
    <property type="term" value="C:periplasmic space"/>
    <property type="evidence" value="ECO:0007669"/>
    <property type="project" value="TreeGrafter"/>
</dbReference>
<feature type="domain" description="GP-PDE" evidence="8">
    <location>
        <begin position="1"/>
        <end position="174"/>
    </location>
</feature>
<evidence type="ECO:0000313" key="9">
    <source>
        <dbReference type="EMBL" id="QBX56200.1"/>
    </source>
</evidence>
<reference evidence="9 10" key="1">
    <citation type="submission" date="2019-03" db="EMBL/GenBank/DDBJ databases">
        <title>Three New Species of Nocardioides, Nocardioides euryhalodurans sp. nov., Nocardioides seonyuensis sp. nov. and Nocardioides eburneoflavus sp. nov. Iolated from Soil.</title>
        <authorList>
            <person name="Roh S.G."/>
            <person name="Lee C."/>
            <person name="Kim M.-K."/>
            <person name="Kim S.B."/>
        </authorList>
    </citation>
    <scope>NUCLEOTIDE SEQUENCE [LARGE SCALE GENOMIC DNA]</scope>
    <source>
        <strain evidence="9 10">MMS17-SY207-3</strain>
    </source>
</reference>
<evidence type="ECO:0000256" key="6">
    <source>
        <dbReference type="ARBA" id="ARBA00047512"/>
    </source>
</evidence>
<evidence type="ECO:0000256" key="7">
    <source>
        <dbReference type="SAM" id="MobiDB-lite"/>
    </source>
</evidence>
<evidence type="ECO:0000256" key="4">
    <source>
        <dbReference type="ARBA" id="ARBA00022798"/>
    </source>
</evidence>
<comment type="similarity">
    <text evidence="1">Belongs to the glycerophosphoryl diester phosphodiesterase family.</text>
</comment>
<dbReference type="GO" id="GO:0006629">
    <property type="term" value="P:lipid metabolic process"/>
    <property type="evidence" value="ECO:0007669"/>
    <property type="project" value="InterPro"/>
</dbReference>
<keyword evidence="4" id="KW-0319">Glycerol metabolism</keyword>
<dbReference type="GO" id="GO:0008889">
    <property type="term" value="F:glycerophosphodiester phosphodiesterase activity"/>
    <property type="evidence" value="ECO:0007669"/>
    <property type="project" value="UniProtKB-EC"/>
</dbReference>
<dbReference type="PROSITE" id="PS51704">
    <property type="entry name" value="GP_PDE"/>
    <property type="match status" value="1"/>
</dbReference>
<evidence type="ECO:0000256" key="3">
    <source>
        <dbReference type="ARBA" id="ARBA00022729"/>
    </source>
</evidence>
<feature type="region of interest" description="Disordered" evidence="7">
    <location>
        <begin position="1"/>
        <end position="31"/>
    </location>
</feature>
<gene>
    <name evidence="9" type="ORF">EXE58_12460</name>
</gene>
<dbReference type="InterPro" id="IPR030395">
    <property type="entry name" value="GP_PDE_dom"/>
</dbReference>
<evidence type="ECO:0000256" key="5">
    <source>
        <dbReference type="ARBA" id="ARBA00022801"/>
    </source>
</evidence>
<evidence type="ECO:0000259" key="8">
    <source>
        <dbReference type="PROSITE" id="PS51704"/>
    </source>
</evidence>
<dbReference type="EC" id="3.1.4.46" evidence="2"/>
<comment type="catalytic activity">
    <reaction evidence="6">
        <text>a sn-glycero-3-phosphodiester + H2O = an alcohol + sn-glycerol 3-phosphate + H(+)</text>
        <dbReference type="Rhea" id="RHEA:12969"/>
        <dbReference type="ChEBI" id="CHEBI:15377"/>
        <dbReference type="ChEBI" id="CHEBI:15378"/>
        <dbReference type="ChEBI" id="CHEBI:30879"/>
        <dbReference type="ChEBI" id="CHEBI:57597"/>
        <dbReference type="ChEBI" id="CHEBI:83408"/>
        <dbReference type="EC" id="3.1.4.46"/>
    </reaction>
</comment>
<sequence>MDHSSVTVRRHDTSSTRRGRATAGPSGHRDPVIIQSFETSNLRELDSMIDVPLAQLVDASGGPADLPGTTYASMLTPAGLAEVATYADGLGANKYVVIPRGATTPTAVVDDAHAEGLVVHVWTMRRENQFMDARFRRGTDPNAPGDLAAEVRVFLDAGVDGLFADHPDVAVRALASWLD</sequence>
<proteinExistence type="inferred from homology"/>
<keyword evidence="5" id="KW-0378">Hydrolase</keyword>
<evidence type="ECO:0000256" key="2">
    <source>
        <dbReference type="ARBA" id="ARBA00012247"/>
    </source>
</evidence>
<dbReference type="KEGG" id="nsn:EXE58_12460"/>
<evidence type="ECO:0000256" key="1">
    <source>
        <dbReference type="ARBA" id="ARBA00007277"/>
    </source>
</evidence>
<dbReference type="GO" id="GO:0006071">
    <property type="term" value="P:glycerol metabolic process"/>
    <property type="evidence" value="ECO:0007669"/>
    <property type="project" value="UniProtKB-KW"/>
</dbReference>
<dbReference type="Gene3D" id="3.20.20.190">
    <property type="entry name" value="Phosphatidylinositol (PI) phosphodiesterase"/>
    <property type="match status" value="1"/>
</dbReference>
<keyword evidence="10" id="KW-1185">Reference proteome</keyword>
<dbReference type="SUPFAM" id="SSF51695">
    <property type="entry name" value="PLC-like phosphodiesterases"/>
    <property type="match status" value="1"/>
</dbReference>
<dbReference type="PANTHER" id="PTHR43620">
    <property type="entry name" value="GLYCEROPHOSPHORYL DIESTER PHOSPHODIESTERASE"/>
    <property type="match status" value="1"/>
</dbReference>
<dbReference type="Proteomes" id="UP000294853">
    <property type="component" value="Chromosome"/>
</dbReference>
<evidence type="ECO:0000313" key="10">
    <source>
        <dbReference type="Proteomes" id="UP000294853"/>
    </source>
</evidence>
<protein>
    <recommendedName>
        <fullName evidence="2">glycerophosphodiester phosphodiesterase</fullName>
        <ecNumber evidence="2">3.1.4.46</ecNumber>
    </recommendedName>
</protein>
<dbReference type="AlphaFoldDB" id="A0A4P7IHK6"/>
<dbReference type="OrthoDB" id="9758957at2"/>
<name>A0A4P7IHK6_9ACTN</name>
<accession>A0A4P7IHK6</accession>
<keyword evidence="3" id="KW-0732">Signal</keyword>
<feature type="compositionally biased region" description="Basic and acidic residues" evidence="7">
    <location>
        <begin position="1"/>
        <end position="15"/>
    </location>
</feature>
<dbReference type="Pfam" id="PF03009">
    <property type="entry name" value="GDPD"/>
    <property type="match status" value="1"/>
</dbReference>
<organism evidence="9 10">
    <name type="scientific">Nocardioides seonyuensis</name>
    <dbReference type="NCBI Taxonomy" id="2518371"/>
    <lineage>
        <taxon>Bacteria</taxon>
        <taxon>Bacillati</taxon>
        <taxon>Actinomycetota</taxon>
        <taxon>Actinomycetes</taxon>
        <taxon>Propionibacteriales</taxon>
        <taxon>Nocardioidaceae</taxon>
        <taxon>Nocardioides</taxon>
    </lineage>
</organism>
<dbReference type="EMBL" id="CP038436">
    <property type="protein sequence ID" value="QBX56200.1"/>
    <property type="molecule type" value="Genomic_DNA"/>
</dbReference>
<dbReference type="PANTHER" id="PTHR43620:SF7">
    <property type="entry name" value="GLYCEROPHOSPHODIESTER PHOSPHODIESTERASE GDPD5-RELATED"/>
    <property type="match status" value="1"/>
</dbReference>
<dbReference type="InterPro" id="IPR017946">
    <property type="entry name" value="PLC-like_Pdiesterase_TIM-brl"/>
</dbReference>